<dbReference type="PANTHER" id="PTHR23176">
    <property type="entry name" value="RHO/RAC/CDC GTPASE-ACTIVATING PROTEIN"/>
    <property type="match status" value="1"/>
</dbReference>
<feature type="domain" description="Rho-GAP" evidence="2">
    <location>
        <begin position="53"/>
        <end position="150"/>
    </location>
</feature>
<evidence type="ECO:0000256" key="1">
    <source>
        <dbReference type="ARBA" id="ARBA00022468"/>
    </source>
</evidence>
<proteinExistence type="predicted"/>
<dbReference type="PROSITE" id="PS50238">
    <property type="entry name" value="RHOGAP"/>
    <property type="match status" value="1"/>
</dbReference>
<dbReference type="Proteomes" id="UP001476247">
    <property type="component" value="Unassembled WGS sequence"/>
</dbReference>
<protein>
    <recommendedName>
        <fullName evidence="2">Rho-GAP domain-containing protein</fullName>
    </recommendedName>
</protein>
<keyword evidence="1" id="KW-0343">GTPase activation</keyword>
<keyword evidence="4" id="KW-1185">Reference proteome</keyword>
<dbReference type="SUPFAM" id="SSF48350">
    <property type="entry name" value="GTPase activation domain, GAP"/>
    <property type="match status" value="1"/>
</dbReference>
<organism evidence="3 4">
    <name type="scientific">Helicostylum pulchrum</name>
    <dbReference type="NCBI Taxonomy" id="562976"/>
    <lineage>
        <taxon>Eukaryota</taxon>
        <taxon>Fungi</taxon>
        <taxon>Fungi incertae sedis</taxon>
        <taxon>Mucoromycota</taxon>
        <taxon>Mucoromycotina</taxon>
        <taxon>Mucoromycetes</taxon>
        <taxon>Mucorales</taxon>
        <taxon>Mucorineae</taxon>
        <taxon>Mucoraceae</taxon>
        <taxon>Helicostylum</taxon>
    </lineage>
</organism>
<reference evidence="3 4" key="1">
    <citation type="submission" date="2024-04" db="EMBL/GenBank/DDBJ databases">
        <title>genome sequences of Mucor flavus KT1a and Helicostylum pulchrum KT1b strains isolation_sourced from the surface of a dry-aged beef.</title>
        <authorList>
            <person name="Toyotome T."/>
            <person name="Hosono M."/>
            <person name="Torimaru M."/>
            <person name="Fukuda K."/>
            <person name="Mikami N."/>
        </authorList>
    </citation>
    <scope>NUCLEOTIDE SEQUENCE [LARGE SCALE GENOMIC DNA]</scope>
    <source>
        <strain evidence="3 4">KT1b</strain>
    </source>
</reference>
<name>A0ABP9YBG1_9FUNG</name>
<evidence type="ECO:0000259" key="2">
    <source>
        <dbReference type="PROSITE" id="PS50238"/>
    </source>
</evidence>
<dbReference type="CDD" id="cd00159">
    <property type="entry name" value="RhoGAP"/>
    <property type="match status" value="1"/>
</dbReference>
<dbReference type="InterPro" id="IPR008936">
    <property type="entry name" value="Rho_GTPase_activation_prot"/>
</dbReference>
<dbReference type="Pfam" id="PF00620">
    <property type="entry name" value="RhoGAP"/>
    <property type="match status" value="1"/>
</dbReference>
<dbReference type="EMBL" id="BAABUJ010000029">
    <property type="protein sequence ID" value="GAA5803647.1"/>
    <property type="molecule type" value="Genomic_DNA"/>
</dbReference>
<comment type="caution">
    <text evidence="3">The sequence shown here is derived from an EMBL/GenBank/DDBJ whole genome shotgun (WGS) entry which is preliminary data.</text>
</comment>
<gene>
    <name evidence="3" type="ORF">HPULCUR_009130</name>
</gene>
<accession>A0ABP9YBG1</accession>
<evidence type="ECO:0000313" key="4">
    <source>
        <dbReference type="Proteomes" id="UP001476247"/>
    </source>
</evidence>
<dbReference type="Gene3D" id="1.10.555.10">
    <property type="entry name" value="Rho GTPase activation protein"/>
    <property type="match status" value="1"/>
</dbReference>
<sequence length="150" mass="16849">MISDDNLSDKKRQKNLLSFLSNGKLHFLNSMSSSHKKGAMITKGIFGAPLKSASLCGSCNTFGLTVPDPVYRCFEEIMKREGIFRLSGAAPEVENLLLDFDKPPTYGKYIDLKYYDIHAITGVVKKYLRQLPDPVIPIACHEEFIQLYGK</sequence>
<evidence type="ECO:0000313" key="3">
    <source>
        <dbReference type="EMBL" id="GAA5803647.1"/>
    </source>
</evidence>
<dbReference type="InterPro" id="IPR000198">
    <property type="entry name" value="RhoGAP_dom"/>
</dbReference>
<dbReference type="InterPro" id="IPR050729">
    <property type="entry name" value="Rho-GAP"/>
</dbReference>
<dbReference type="PANTHER" id="PTHR23176:SF129">
    <property type="entry name" value="RHO GTPASE ACTIVATING PROTEIN AT 16F, ISOFORM E-RELATED"/>
    <property type="match status" value="1"/>
</dbReference>